<dbReference type="AlphaFoldDB" id="A0A0F7SJJ2"/>
<name>A0A0F7SJJ2_PHARH</name>
<proteinExistence type="predicted"/>
<organism evidence="1">
    <name type="scientific">Phaffia rhodozyma</name>
    <name type="common">Yeast</name>
    <name type="synonym">Xanthophyllomyces dendrorhous</name>
    <dbReference type="NCBI Taxonomy" id="264483"/>
    <lineage>
        <taxon>Eukaryota</taxon>
        <taxon>Fungi</taxon>
        <taxon>Dikarya</taxon>
        <taxon>Basidiomycota</taxon>
        <taxon>Agaricomycotina</taxon>
        <taxon>Tremellomycetes</taxon>
        <taxon>Cystofilobasidiales</taxon>
        <taxon>Mrakiaceae</taxon>
        <taxon>Phaffia</taxon>
    </lineage>
</organism>
<dbReference type="EMBL" id="LN483211">
    <property type="protein sequence ID" value="CDZ97509.1"/>
    <property type="molecule type" value="Genomic_DNA"/>
</dbReference>
<reference evidence="1" key="1">
    <citation type="submission" date="2014-08" db="EMBL/GenBank/DDBJ databases">
        <authorList>
            <person name="Sharma Rahul"/>
            <person name="Thines Marco"/>
        </authorList>
    </citation>
    <scope>NUCLEOTIDE SEQUENCE</scope>
</reference>
<sequence>MKENLAAHIHIHLLFSPGQESTWTLLERKFPKASEKDFNAAISLLEMDDVISVDPHPEFAQEMLVKIDYNHSIPPPPLPVPGFRFPGEHDCPHGTKNASTVAGSRASPADPFVLPTKKSVGLKPAAFNLDVSSQRRPLMISPDPSPPILGELISRTNSGIFAEGAWSHTPPRMRDALGEEEILIEGQVWRPENEETKGNETKRTFRGVGDGAAGWQAMLVA</sequence>
<protein>
    <submittedName>
        <fullName evidence="1">Uncharacterized protein</fullName>
    </submittedName>
</protein>
<evidence type="ECO:0000313" key="1">
    <source>
        <dbReference type="EMBL" id="CDZ97509.1"/>
    </source>
</evidence>
<accession>A0A0F7SJJ2</accession>